<dbReference type="PANTHER" id="PTHR11761:SF8">
    <property type="entry name" value="LARGE RIBOSOMAL SUBUNIT PROTEIN UL14"/>
    <property type="match status" value="1"/>
</dbReference>
<dbReference type="InterPro" id="IPR000218">
    <property type="entry name" value="Ribosomal_uL14"/>
</dbReference>
<organism evidence="5 6">
    <name type="scientific">Solanum bulbocastanum</name>
    <name type="common">Wild potato</name>
    <dbReference type="NCBI Taxonomy" id="147425"/>
    <lineage>
        <taxon>Eukaryota</taxon>
        <taxon>Viridiplantae</taxon>
        <taxon>Streptophyta</taxon>
        <taxon>Embryophyta</taxon>
        <taxon>Tracheophyta</taxon>
        <taxon>Spermatophyta</taxon>
        <taxon>Magnoliopsida</taxon>
        <taxon>eudicotyledons</taxon>
        <taxon>Gunneridae</taxon>
        <taxon>Pentapetalae</taxon>
        <taxon>asterids</taxon>
        <taxon>lamiids</taxon>
        <taxon>Solanales</taxon>
        <taxon>Solanaceae</taxon>
        <taxon>Solanoideae</taxon>
        <taxon>Solaneae</taxon>
        <taxon>Solanum</taxon>
    </lineage>
</organism>
<keyword evidence="3 4" id="KW-0687">Ribonucleoprotein</keyword>
<reference evidence="5 6" key="1">
    <citation type="submission" date="2024-02" db="EMBL/GenBank/DDBJ databases">
        <title>de novo genome assembly of Solanum bulbocastanum strain 11H21.</title>
        <authorList>
            <person name="Hosaka A.J."/>
        </authorList>
    </citation>
    <scope>NUCLEOTIDE SEQUENCE [LARGE SCALE GENOMIC DNA]</scope>
    <source>
        <tissue evidence="5">Young leaves</tissue>
    </source>
</reference>
<dbReference type="EMBL" id="JBANQN010000010">
    <property type="protein sequence ID" value="KAK6777936.1"/>
    <property type="molecule type" value="Genomic_DNA"/>
</dbReference>
<dbReference type="Proteomes" id="UP001371456">
    <property type="component" value="Unassembled WGS sequence"/>
</dbReference>
<proteinExistence type="inferred from homology"/>
<dbReference type="GO" id="GO:0022625">
    <property type="term" value="C:cytosolic large ribosomal subunit"/>
    <property type="evidence" value="ECO:0007669"/>
    <property type="project" value="TreeGrafter"/>
</dbReference>
<keyword evidence="2 4" id="KW-0689">Ribosomal protein</keyword>
<dbReference type="SUPFAM" id="SSF50193">
    <property type="entry name" value="Ribosomal protein L14"/>
    <property type="match status" value="1"/>
</dbReference>
<sequence>MLFLKDHSTKLDNSGLLGFYNPNQHRPQCQNEDKEFRMTLAYVGDMVTPTVNKGKPDLTKKVMPVVIARKPWQRKGVVNMCFEETVVVIVSPKGEMEGSAITSPIGKECADL</sequence>
<dbReference type="InterPro" id="IPR036853">
    <property type="entry name" value="Ribosomal_uL14_sf"/>
</dbReference>
<evidence type="ECO:0000313" key="5">
    <source>
        <dbReference type="EMBL" id="KAK6777936.1"/>
    </source>
</evidence>
<evidence type="ECO:0000256" key="3">
    <source>
        <dbReference type="ARBA" id="ARBA00023274"/>
    </source>
</evidence>
<gene>
    <name evidence="5" type="ORF">RDI58_024654</name>
</gene>
<dbReference type="SMART" id="SM01374">
    <property type="entry name" value="Ribosomal_L14"/>
    <property type="match status" value="1"/>
</dbReference>
<evidence type="ECO:0000313" key="6">
    <source>
        <dbReference type="Proteomes" id="UP001371456"/>
    </source>
</evidence>
<dbReference type="AlphaFoldDB" id="A0AAN8T6B3"/>
<dbReference type="GO" id="GO:0006412">
    <property type="term" value="P:translation"/>
    <property type="evidence" value="ECO:0007669"/>
    <property type="project" value="InterPro"/>
</dbReference>
<comment type="similarity">
    <text evidence="1 4">Belongs to the universal ribosomal protein uL14 family.</text>
</comment>
<dbReference type="GO" id="GO:0070180">
    <property type="term" value="F:large ribosomal subunit rRNA binding"/>
    <property type="evidence" value="ECO:0007669"/>
    <property type="project" value="TreeGrafter"/>
</dbReference>
<protein>
    <submittedName>
        <fullName evidence="5">Uncharacterized protein</fullName>
    </submittedName>
</protein>
<evidence type="ECO:0000256" key="2">
    <source>
        <dbReference type="ARBA" id="ARBA00022980"/>
    </source>
</evidence>
<dbReference type="PANTHER" id="PTHR11761">
    <property type="entry name" value="50S/60S RIBOSOMAL PROTEIN L14/L23"/>
    <property type="match status" value="1"/>
</dbReference>
<evidence type="ECO:0000256" key="1">
    <source>
        <dbReference type="ARBA" id="ARBA00010745"/>
    </source>
</evidence>
<evidence type="ECO:0000256" key="4">
    <source>
        <dbReference type="RuleBase" id="RU003949"/>
    </source>
</evidence>
<dbReference type="Gene3D" id="2.40.150.20">
    <property type="entry name" value="Ribosomal protein L14"/>
    <property type="match status" value="1"/>
</dbReference>
<keyword evidence="6" id="KW-1185">Reference proteome</keyword>
<name>A0AAN8T6B3_SOLBU</name>
<dbReference type="GO" id="GO:0003735">
    <property type="term" value="F:structural constituent of ribosome"/>
    <property type="evidence" value="ECO:0007669"/>
    <property type="project" value="InterPro"/>
</dbReference>
<dbReference type="Pfam" id="PF00238">
    <property type="entry name" value="Ribosomal_L14"/>
    <property type="match status" value="1"/>
</dbReference>
<comment type="caution">
    <text evidence="5">The sequence shown here is derived from an EMBL/GenBank/DDBJ whole genome shotgun (WGS) entry which is preliminary data.</text>
</comment>
<accession>A0AAN8T6B3</accession>